<protein>
    <submittedName>
        <fullName evidence="1">Uncharacterized protein</fullName>
    </submittedName>
</protein>
<gene>
    <name evidence="1" type="ORF">SDC9_199531</name>
</gene>
<accession>A0A645IKS1</accession>
<sequence>MAFKLSKQQGYAINETNQVTTAFMKWPLNPYFFGCHESIVLGMLEVEHLSPGGFGRPIRLHMLNRNPIAQHLELLLIGLLQRIRSQNAL</sequence>
<dbReference type="AlphaFoldDB" id="A0A645IKS1"/>
<organism evidence="1">
    <name type="scientific">bioreactor metagenome</name>
    <dbReference type="NCBI Taxonomy" id="1076179"/>
    <lineage>
        <taxon>unclassified sequences</taxon>
        <taxon>metagenomes</taxon>
        <taxon>ecological metagenomes</taxon>
    </lineage>
</organism>
<dbReference type="EMBL" id="VSSQ01117430">
    <property type="protein sequence ID" value="MPN51881.1"/>
    <property type="molecule type" value="Genomic_DNA"/>
</dbReference>
<proteinExistence type="predicted"/>
<name>A0A645IKS1_9ZZZZ</name>
<evidence type="ECO:0000313" key="1">
    <source>
        <dbReference type="EMBL" id="MPN51881.1"/>
    </source>
</evidence>
<comment type="caution">
    <text evidence="1">The sequence shown here is derived from an EMBL/GenBank/DDBJ whole genome shotgun (WGS) entry which is preliminary data.</text>
</comment>
<reference evidence="1" key="1">
    <citation type="submission" date="2019-08" db="EMBL/GenBank/DDBJ databases">
        <authorList>
            <person name="Kucharzyk K."/>
            <person name="Murdoch R.W."/>
            <person name="Higgins S."/>
            <person name="Loffler F."/>
        </authorList>
    </citation>
    <scope>NUCLEOTIDE SEQUENCE</scope>
</reference>